<protein>
    <submittedName>
        <fullName evidence="2">Uncharacterized protein</fullName>
    </submittedName>
</protein>
<dbReference type="GeneID" id="25986381"/>
<dbReference type="EMBL" id="ALBS01000211">
    <property type="protein sequence ID" value="EJT48164.1"/>
    <property type="molecule type" value="Genomic_DNA"/>
</dbReference>
<proteinExistence type="predicted"/>
<dbReference type="Proteomes" id="UP000002748">
    <property type="component" value="Unassembled WGS sequence"/>
</dbReference>
<dbReference type="OrthoDB" id="2559662at2759"/>
<evidence type="ECO:0000313" key="3">
    <source>
        <dbReference type="Proteomes" id="UP000002748"/>
    </source>
</evidence>
<organism evidence="2 3">
    <name type="scientific">Trichosporon asahii var. asahii (strain ATCC 90039 / CBS 2479 / JCM 2466 / KCTC 7840 / NBRC 103889/ NCYC 2677 / UAMH 7654)</name>
    <name type="common">Yeast</name>
    <dbReference type="NCBI Taxonomy" id="1186058"/>
    <lineage>
        <taxon>Eukaryota</taxon>
        <taxon>Fungi</taxon>
        <taxon>Dikarya</taxon>
        <taxon>Basidiomycota</taxon>
        <taxon>Agaricomycotina</taxon>
        <taxon>Tremellomycetes</taxon>
        <taxon>Trichosporonales</taxon>
        <taxon>Trichosporonaceae</taxon>
        <taxon>Trichosporon</taxon>
    </lineage>
</organism>
<evidence type="ECO:0000256" key="1">
    <source>
        <dbReference type="SAM" id="MobiDB-lite"/>
    </source>
</evidence>
<name>J6EUB2_TRIAS</name>
<reference evidence="2 3" key="1">
    <citation type="journal article" date="2012" name="Eukaryot. Cell">
        <title>Draft genome sequence of CBS 2479, the standard type strain of Trichosporon asahii.</title>
        <authorList>
            <person name="Yang R.Y."/>
            <person name="Li H.T."/>
            <person name="Zhu H."/>
            <person name="Zhou G.P."/>
            <person name="Wang M."/>
            <person name="Wang L."/>
        </authorList>
    </citation>
    <scope>NUCLEOTIDE SEQUENCE [LARGE SCALE GENOMIC DNA]</scope>
    <source>
        <strain evidence="3">ATCC 90039 / CBS 2479 / JCM 2466 / KCTC 7840 / NCYC 2677 / UAMH 7654</strain>
    </source>
</reference>
<dbReference type="AlphaFoldDB" id="J6EUB2"/>
<dbReference type="VEuPathDB" id="FungiDB:A1Q1_02868"/>
<dbReference type="RefSeq" id="XP_014179572.1">
    <property type="nucleotide sequence ID" value="XM_014324097.1"/>
</dbReference>
<dbReference type="KEGG" id="tasa:A1Q1_02868"/>
<feature type="region of interest" description="Disordered" evidence="1">
    <location>
        <begin position="407"/>
        <end position="432"/>
    </location>
</feature>
<gene>
    <name evidence="2" type="ORF">A1Q1_02868</name>
</gene>
<accession>J6EUB2</accession>
<comment type="caution">
    <text evidence="2">The sequence shown here is derived from an EMBL/GenBank/DDBJ whole genome shotgun (WGS) entry which is preliminary data.</text>
</comment>
<sequence length="492" mass="54343">MLYPSRPVLRVLVPLVLLGSILGILSLRAPLRQRTPYAEEWAEEQKASEGADPEGRYVLSHAAAVHIELPPGLRVEPLTGIPEPARGGGGRHVPVVPNAAGDGGAHIGVHRIGRVWLRGAVRSTKGCFYRKVCSKEEEAVYRVSMTTKDGNVIATGGGVATSYTHAELMNVTARCLRVQGEIFDHKYLKTLHSLSLAPVLIEHPTLRYFTFARSVLSLVNDMMPTLAKAYPKYNLDLHATAKGVQKMDTFKHILVLHLEHGERWLERCTQAGLANEPFLGFNRLPSHPGNENMPPPPETVEATRLGVYVAKCRPDYTAIVHRARRMRKNHPLLRTIYLVPNPAGESSWVEDVRRWLLSDAWNEVYAGAGDFGIDGIERAGVDMEIARRAGVFVGNGLPIALYKRAGRAEHRQRDQGRELPRPRGRSGSPVTGTRETHRMLVFAYLIASTVTWPSICIDCCGPALDSRTPDLPPDDLSSRHDESGGMQIFAVM</sequence>
<evidence type="ECO:0000313" key="2">
    <source>
        <dbReference type="EMBL" id="EJT48164.1"/>
    </source>
</evidence>
<dbReference type="HOGENOM" id="CLU_554538_0_0_1"/>
<dbReference type="Gene3D" id="3.40.50.11350">
    <property type="match status" value="1"/>
</dbReference>
<feature type="compositionally biased region" description="Basic and acidic residues" evidence="1">
    <location>
        <begin position="407"/>
        <end position="421"/>
    </location>
</feature>